<feature type="region of interest" description="Disordered" evidence="1">
    <location>
        <begin position="27"/>
        <end position="50"/>
    </location>
</feature>
<evidence type="ECO:0000313" key="2">
    <source>
        <dbReference type="EMBL" id="MBS0123061.1"/>
    </source>
</evidence>
<dbReference type="EMBL" id="JAGTUU010000001">
    <property type="protein sequence ID" value="MBS0123061.1"/>
    <property type="molecule type" value="Genomic_DNA"/>
</dbReference>
<protein>
    <submittedName>
        <fullName evidence="2">Uncharacterized protein</fullName>
    </submittedName>
</protein>
<organism evidence="2 3">
    <name type="scientific">Thetidibacter halocola</name>
    <dbReference type="NCBI Taxonomy" id="2827239"/>
    <lineage>
        <taxon>Bacteria</taxon>
        <taxon>Pseudomonadati</taxon>
        <taxon>Pseudomonadota</taxon>
        <taxon>Alphaproteobacteria</taxon>
        <taxon>Rhodobacterales</taxon>
        <taxon>Roseobacteraceae</taxon>
        <taxon>Thetidibacter</taxon>
    </lineage>
</organism>
<name>A0A8J8B5L0_9RHOB</name>
<accession>A0A8J8B5L0</accession>
<evidence type="ECO:0000313" key="3">
    <source>
        <dbReference type="Proteomes" id="UP000681356"/>
    </source>
</evidence>
<proteinExistence type="predicted"/>
<reference evidence="2" key="1">
    <citation type="submission" date="2021-04" db="EMBL/GenBank/DDBJ databases">
        <authorList>
            <person name="Yoon J."/>
        </authorList>
    </citation>
    <scope>NUCLEOTIDE SEQUENCE</scope>
    <source>
        <strain evidence="2">KMU-90</strain>
    </source>
</reference>
<keyword evidence="3" id="KW-1185">Reference proteome</keyword>
<dbReference type="RefSeq" id="WP_212535022.1">
    <property type="nucleotide sequence ID" value="NZ_JAGTUU010000001.1"/>
</dbReference>
<dbReference type="Proteomes" id="UP000681356">
    <property type="component" value="Unassembled WGS sequence"/>
</dbReference>
<sequence>MRTDDARTQMRPTLQQQRANLFRIWAQTEDGEKPRAPVSRPPRPQARETVTPQLAAEWILGNALADTFVFS</sequence>
<comment type="caution">
    <text evidence="2">The sequence shown here is derived from an EMBL/GenBank/DDBJ whole genome shotgun (WGS) entry which is preliminary data.</text>
</comment>
<evidence type="ECO:0000256" key="1">
    <source>
        <dbReference type="SAM" id="MobiDB-lite"/>
    </source>
</evidence>
<dbReference type="AlphaFoldDB" id="A0A8J8B5L0"/>
<gene>
    <name evidence="2" type="ORF">KB874_02850</name>
</gene>